<protein>
    <submittedName>
        <fullName evidence="1">Uncharacterized protein</fullName>
    </submittedName>
</protein>
<name>A0A086QNG3_TOXGO</name>
<proteinExistence type="predicted"/>
<sequence length="159" mass="18001">MLRCLEQNNVGCLDTYIAHRTSSYNDGDAQEKCPRVVGRKKVENDSAFCWRPGHRFRRKTCKSSTRYRVKSCDKLRPFARCACPLRLARCLHTFAPFPQLLEISSLSSAVVDQFMRKKVADGEISLSPPPNCLFRRAISSLAAPLYTASGWSAPYPNIR</sequence>
<reference evidence="1 2" key="1">
    <citation type="submission" date="2014-04" db="EMBL/GenBank/DDBJ databases">
        <authorList>
            <person name="Sibley D."/>
            <person name="Venepally P."/>
            <person name="Karamycheva S."/>
            <person name="Hadjithomas M."/>
            <person name="Khan A."/>
            <person name="Brunk B."/>
            <person name="Roos D."/>
            <person name="Caler E."/>
            <person name="Lorenzi H."/>
        </authorList>
    </citation>
    <scope>NUCLEOTIDE SEQUENCE [LARGE SCALE GENOMIC DNA]</scope>
    <source>
        <strain evidence="1 2">MAS</strain>
    </source>
</reference>
<comment type="caution">
    <text evidence="1">The sequence shown here is derived from an EMBL/GenBank/DDBJ whole genome shotgun (WGS) entry which is preliminary data.</text>
</comment>
<evidence type="ECO:0000313" key="2">
    <source>
        <dbReference type="Proteomes" id="UP000028821"/>
    </source>
</evidence>
<gene>
    <name evidence="1" type="ORF">TGMAS_243770</name>
</gene>
<evidence type="ECO:0000313" key="1">
    <source>
        <dbReference type="EMBL" id="KFH14145.1"/>
    </source>
</evidence>
<dbReference type="VEuPathDB" id="ToxoDB:TGMAS_243770"/>
<dbReference type="EMBL" id="AEXC02001279">
    <property type="protein sequence ID" value="KFH14145.1"/>
    <property type="molecule type" value="Genomic_DNA"/>
</dbReference>
<dbReference type="AlphaFoldDB" id="A0A086QNG3"/>
<dbReference type="Proteomes" id="UP000028821">
    <property type="component" value="Unassembled WGS sequence"/>
</dbReference>
<accession>A0A086QNG3</accession>
<organism evidence="1 2">
    <name type="scientific">Toxoplasma gondii MAS</name>
    <dbReference type="NCBI Taxonomy" id="943118"/>
    <lineage>
        <taxon>Eukaryota</taxon>
        <taxon>Sar</taxon>
        <taxon>Alveolata</taxon>
        <taxon>Apicomplexa</taxon>
        <taxon>Conoidasida</taxon>
        <taxon>Coccidia</taxon>
        <taxon>Eucoccidiorida</taxon>
        <taxon>Eimeriorina</taxon>
        <taxon>Sarcocystidae</taxon>
        <taxon>Toxoplasma</taxon>
    </lineage>
</organism>